<proteinExistence type="inferred from homology"/>
<dbReference type="InterPro" id="IPR005123">
    <property type="entry name" value="Oxoglu/Fe-dep_dioxygenase_dom"/>
</dbReference>
<evidence type="ECO:0000256" key="2">
    <source>
        <dbReference type="ARBA" id="ARBA00022723"/>
    </source>
</evidence>
<feature type="domain" description="Fe2OG dioxygenase" evidence="6">
    <location>
        <begin position="216"/>
        <end position="317"/>
    </location>
</feature>
<keyword evidence="2 5" id="KW-0479">Metal-binding</keyword>
<dbReference type="Gene3D" id="2.60.120.330">
    <property type="entry name" value="B-lactam Antibiotic, Isopenicillin N Synthase, Chain"/>
    <property type="match status" value="1"/>
</dbReference>
<dbReference type="GO" id="GO:0051213">
    <property type="term" value="F:dioxygenase activity"/>
    <property type="evidence" value="ECO:0007669"/>
    <property type="project" value="UniProtKB-ARBA"/>
</dbReference>
<dbReference type="Pfam" id="PF14226">
    <property type="entry name" value="DIOX_N"/>
    <property type="match status" value="1"/>
</dbReference>
<dbReference type="GO" id="GO:0046872">
    <property type="term" value="F:metal ion binding"/>
    <property type="evidence" value="ECO:0007669"/>
    <property type="project" value="UniProtKB-KW"/>
</dbReference>
<accession>A0AAN7PU36</accession>
<evidence type="ECO:0000256" key="1">
    <source>
        <dbReference type="ARBA" id="ARBA00008056"/>
    </source>
</evidence>
<dbReference type="Pfam" id="PF03171">
    <property type="entry name" value="2OG-FeII_Oxy"/>
    <property type="match status" value="1"/>
</dbReference>
<dbReference type="FunFam" id="2.60.120.330:FF:000026">
    <property type="entry name" value="DIBOA-glucoside dioxygenase BX6"/>
    <property type="match status" value="1"/>
</dbReference>
<name>A0AAN7PU36_9MYRT</name>
<keyword evidence="3 5" id="KW-0560">Oxidoreductase</keyword>
<evidence type="ECO:0000256" key="5">
    <source>
        <dbReference type="RuleBase" id="RU003682"/>
    </source>
</evidence>
<evidence type="ECO:0000256" key="4">
    <source>
        <dbReference type="ARBA" id="ARBA00023004"/>
    </source>
</evidence>
<gene>
    <name evidence="7" type="ORF">SAY87_001948</name>
</gene>
<dbReference type="EMBL" id="JAXIOK010000015">
    <property type="protein sequence ID" value="KAK4753844.1"/>
    <property type="molecule type" value="Genomic_DNA"/>
</dbReference>
<evidence type="ECO:0000259" key="6">
    <source>
        <dbReference type="PROSITE" id="PS51471"/>
    </source>
</evidence>
<organism evidence="7 8">
    <name type="scientific">Trapa incisa</name>
    <dbReference type="NCBI Taxonomy" id="236973"/>
    <lineage>
        <taxon>Eukaryota</taxon>
        <taxon>Viridiplantae</taxon>
        <taxon>Streptophyta</taxon>
        <taxon>Embryophyta</taxon>
        <taxon>Tracheophyta</taxon>
        <taxon>Spermatophyta</taxon>
        <taxon>Magnoliopsida</taxon>
        <taxon>eudicotyledons</taxon>
        <taxon>Gunneridae</taxon>
        <taxon>Pentapetalae</taxon>
        <taxon>rosids</taxon>
        <taxon>malvids</taxon>
        <taxon>Myrtales</taxon>
        <taxon>Lythraceae</taxon>
        <taxon>Trapa</taxon>
    </lineage>
</organism>
<comment type="similarity">
    <text evidence="1 5">Belongs to the iron/ascorbate-dependent oxidoreductase family.</text>
</comment>
<dbReference type="InterPro" id="IPR044861">
    <property type="entry name" value="IPNS-like_FE2OG_OXY"/>
</dbReference>
<evidence type="ECO:0000313" key="7">
    <source>
        <dbReference type="EMBL" id="KAK4753844.1"/>
    </source>
</evidence>
<evidence type="ECO:0000256" key="3">
    <source>
        <dbReference type="ARBA" id="ARBA00023002"/>
    </source>
</evidence>
<dbReference type="PANTHER" id="PTHR10209:SF751">
    <property type="entry name" value="OS06G0255100 PROTEIN"/>
    <property type="match status" value="1"/>
</dbReference>
<dbReference type="AlphaFoldDB" id="A0AAN7PU36"/>
<keyword evidence="4 5" id="KW-0408">Iron</keyword>
<dbReference type="Proteomes" id="UP001345219">
    <property type="component" value="Chromosome 2"/>
</dbReference>
<dbReference type="InterPro" id="IPR027443">
    <property type="entry name" value="IPNS-like_sf"/>
</dbReference>
<keyword evidence="8" id="KW-1185">Reference proteome</keyword>
<dbReference type="InterPro" id="IPR026992">
    <property type="entry name" value="DIOX_N"/>
</dbReference>
<dbReference type="PANTHER" id="PTHR10209">
    <property type="entry name" value="OXIDOREDUCTASE, 2OG-FE II OXYGENASE FAMILY PROTEIN"/>
    <property type="match status" value="1"/>
</dbReference>
<evidence type="ECO:0000313" key="8">
    <source>
        <dbReference type="Proteomes" id="UP001345219"/>
    </source>
</evidence>
<sequence>MAAADPSSTAGDHVPHDRVAEITRFEDSKLGVKGLVDSGLGAIPGFFIHPAETLSSLRPGRPGVDLIPTIDLAGADSDRRAEIVERVSRACRELGFFQIINHGVPVEALDRAIGAVRAFHEGPPEEKAGMYTRETKTGVSFFSNIDLFQSKAASWRDTLQIRLAPTLPSLEDIPEVCRSEVVEWNQHIQQLGSLLLGLLSEGLGLDMGRLEGLTCLGTRIMVAHYYPYCPEPDRTVGIASHTDPGVITLLLQNHMGGLQIKKDEEWVEVEPVPGALVINVGDILQIISNDEYKSVEHRVLANPSKEPRVSIAVFCNPSNREDSFGPIPELISPQKPALFQQFLFTDYLRRFFAKELDGKSLVNFYRL</sequence>
<dbReference type="SUPFAM" id="SSF51197">
    <property type="entry name" value="Clavaminate synthase-like"/>
    <property type="match status" value="1"/>
</dbReference>
<reference evidence="7 8" key="1">
    <citation type="journal article" date="2023" name="Hortic Res">
        <title>Pangenome of water caltrop reveals structural variations and asymmetric subgenome divergence after allopolyploidization.</title>
        <authorList>
            <person name="Zhang X."/>
            <person name="Chen Y."/>
            <person name="Wang L."/>
            <person name="Yuan Y."/>
            <person name="Fang M."/>
            <person name="Shi L."/>
            <person name="Lu R."/>
            <person name="Comes H.P."/>
            <person name="Ma Y."/>
            <person name="Chen Y."/>
            <person name="Huang G."/>
            <person name="Zhou Y."/>
            <person name="Zheng Z."/>
            <person name="Qiu Y."/>
        </authorList>
    </citation>
    <scope>NUCLEOTIDE SEQUENCE [LARGE SCALE GENOMIC DNA]</scope>
    <source>
        <tissue evidence="7">Roots</tissue>
    </source>
</reference>
<comment type="caution">
    <text evidence="7">The sequence shown here is derived from an EMBL/GenBank/DDBJ whole genome shotgun (WGS) entry which is preliminary data.</text>
</comment>
<dbReference type="PROSITE" id="PS51471">
    <property type="entry name" value="FE2OG_OXY"/>
    <property type="match status" value="1"/>
</dbReference>
<protein>
    <recommendedName>
        <fullName evidence="6">Fe2OG dioxygenase domain-containing protein</fullName>
    </recommendedName>
</protein>